<evidence type="ECO:0000313" key="1">
    <source>
        <dbReference type="EMBL" id="NVK80964.1"/>
    </source>
</evidence>
<evidence type="ECO:0008006" key="3">
    <source>
        <dbReference type="Google" id="ProtNLM"/>
    </source>
</evidence>
<protein>
    <recommendedName>
        <fullName evidence="3">DUF1877 family protein</fullName>
    </recommendedName>
</protein>
<dbReference type="RefSeq" id="WP_171085310.1">
    <property type="nucleotide sequence ID" value="NZ_BNBU01000008.1"/>
</dbReference>
<dbReference type="Proteomes" id="UP000587462">
    <property type="component" value="Unassembled WGS sequence"/>
</dbReference>
<organism evidence="1 2">
    <name type="scientific">Streptomyces morookaense</name>
    <name type="common">Streptoverticillium morookaense</name>
    <dbReference type="NCBI Taxonomy" id="1970"/>
    <lineage>
        <taxon>Bacteria</taxon>
        <taxon>Bacillati</taxon>
        <taxon>Actinomycetota</taxon>
        <taxon>Actinomycetes</taxon>
        <taxon>Kitasatosporales</taxon>
        <taxon>Streptomycetaceae</taxon>
        <taxon>Streptomyces</taxon>
    </lineage>
</organism>
<proteinExistence type="predicted"/>
<dbReference type="EMBL" id="JABBXF010000067">
    <property type="protein sequence ID" value="NVK80964.1"/>
    <property type="molecule type" value="Genomic_DNA"/>
</dbReference>
<name>A0A7Y7B8V2_STRMO</name>
<sequence length="202" mass="22882">MGLDITVMVADCSWLGEVPPRERVPRLRDAWYADETGLWDHDTPVVESGWVWPQGPHGAFFAVYEFLHTCGSFKAHFWAGQRWEAVRDHVDPGMRTEMDTFLRELIWCGLDGEAEHTDTGFFGEDDYGVLLARPSENVRELAAAWGRIRPRLDRMRGPFAEHAAVSDGWVGDFDEFTGLLTQWGEVLTEAARRGWGVVGLSE</sequence>
<keyword evidence="2" id="KW-1185">Reference proteome</keyword>
<evidence type="ECO:0000313" key="2">
    <source>
        <dbReference type="Proteomes" id="UP000587462"/>
    </source>
</evidence>
<comment type="caution">
    <text evidence="1">The sequence shown here is derived from an EMBL/GenBank/DDBJ whole genome shotgun (WGS) entry which is preliminary data.</text>
</comment>
<gene>
    <name evidence="1" type="ORF">HG542_25395</name>
</gene>
<dbReference type="AlphaFoldDB" id="A0A7Y7B8V2"/>
<reference evidence="1 2" key="1">
    <citation type="submission" date="2020-04" db="EMBL/GenBank/DDBJ databases">
        <title>Draft Genome Sequence of Streptomyces morookaense DSM 40503, an 8-azaguanine-producing strain.</title>
        <authorList>
            <person name="Qi J."/>
            <person name="Gao J.-M."/>
        </authorList>
    </citation>
    <scope>NUCLEOTIDE SEQUENCE [LARGE SCALE GENOMIC DNA]</scope>
    <source>
        <strain evidence="1 2">DSM 40503</strain>
    </source>
</reference>
<accession>A0A7Y7B8V2</accession>